<organism evidence="4 5">
    <name type="scientific">Maribacter cobaltidurans</name>
    <dbReference type="NCBI Taxonomy" id="1178778"/>
    <lineage>
        <taxon>Bacteria</taxon>
        <taxon>Pseudomonadati</taxon>
        <taxon>Bacteroidota</taxon>
        <taxon>Flavobacteriia</taxon>
        <taxon>Flavobacteriales</taxon>
        <taxon>Flavobacteriaceae</taxon>
        <taxon>Maribacter</taxon>
    </lineage>
</organism>
<evidence type="ECO:0000256" key="2">
    <source>
        <dbReference type="SAM" id="SignalP"/>
    </source>
</evidence>
<keyword evidence="1 2" id="KW-0732">Signal</keyword>
<keyword evidence="5" id="KW-1185">Reference proteome</keyword>
<dbReference type="RefSeq" id="WP_272652987.1">
    <property type="nucleotide sequence ID" value="NZ_JAZDDG010000012.1"/>
</dbReference>
<gene>
    <name evidence="4" type="ORF">V1I91_19825</name>
</gene>
<feature type="domain" description="Outer membrane protein beta-barrel" evidence="3">
    <location>
        <begin position="6"/>
        <end position="190"/>
    </location>
</feature>
<comment type="caution">
    <text evidence="4">The sequence shown here is derived from an EMBL/GenBank/DDBJ whole genome shotgun (WGS) entry which is preliminary data.</text>
</comment>
<dbReference type="Proteomes" id="UP001356308">
    <property type="component" value="Unassembled WGS sequence"/>
</dbReference>
<evidence type="ECO:0000256" key="1">
    <source>
        <dbReference type="ARBA" id="ARBA00022729"/>
    </source>
</evidence>
<evidence type="ECO:0000313" key="5">
    <source>
        <dbReference type="Proteomes" id="UP001356308"/>
    </source>
</evidence>
<sequence length="190" mass="20954">MKYCISVLLIAFTSFSAFSQGTGLSATISYPITVGDNFLNEYTGFVDVGVQYRFWDLNVVNLGISINASFVGIPNPENEGEEFRGMLIHPTLFGEFPLGRNGEFKPIAGIGYGANRFVSTRNDDGFGDVTFKSTWEGIVLTAGASYDISQRFFVVALFDWAEINRSTITVSDDAFDNRGNIIKIGLGYRF</sequence>
<dbReference type="EMBL" id="JAZDDG010000012">
    <property type="protein sequence ID" value="MEE1978336.1"/>
    <property type="molecule type" value="Genomic_DNA"/>
</dbReference>
<proteinExistence type="predicted"/>
<name>A0ABU7IZC7_9FLAO</name>
<dbReference type="InterPro" id="IPR027385">
    <property type="entry name" value="Beta-barrel_OMP"/>
</dbReference>
<feature type="chain" id="PRO_5047220686" evidence="2">
    <location>
        <begin position="20"/>
        <end position="190"/>
    </location>
</feature>
<dbReference type="InterPro" id="IPR011250">
    <property type="entry name" value="OMP/PagP_B-barrel"/>
</dbReference>
<evidence type="ECO:0000313" key="4">
    <source>
        <dbReference type="EMBL" id="MEE1978336.1"/>
    </source>
</evidence>
<dbReference type="SUPFAM" id="SSF56925">
    <property type="entry name" value="OMPA-like"/>
    <property type="match status" value="1"/>
</dbReference>
<evidence type="ECO:0000259" key="3">
    <source>
        <dbReference type="Pfam" id="PF13505"/>
    </source>
</evidence>
<accession>A0ABU7IZC7</accession>
<feature type="signal peptide" evidence="2">
    <location>
        <begin position="1"/>
        <end position="19"/>
    </location>
</feature>
<dbReference type="Pfam" id="PF13505">
    <property type="entry name" value="OMP_b-brl"/>
    <property type="match status" value="1"/>
</dbReference>
<reference evidence="4 5" key="1">
    <citation type="submission" date="2024-01" db="EMBL/GenBank/DDBJ databases">
        <title>Maribacter spp. originated from different algae showed divergent polysaccharides utilization ability.</title>
        <authorList>
            <person name="Wang H."/>
            <person name="Wu Y."/>
        </authorList>
    </citation>
    <scope>NUCLEOTIDE SEQUENCE [LARGE SCALE GENOMIC DNA]</scope>
    <source>
        <strain evidence="4 5">PR1</strain>
    </source>
</reference>
<protein>
    <submittedName>
        <fullName evidence="4">Outer membrane beta-barrel protein</fullName>
    </submittedName>
</protein>
<dbReference type="Gene3D" id="2.40.160.20">
    <property type="match status" value="1"/>
</dbReference>